<evidence type="ECO:0000313" key="3">
    <source>
        <dbReference type="EMBL" id="ATW29338.1"/>
    </source>
</evidence>
<feature type="compositionally biased region" description="Basic and acidic residues" evidence="1">
    <location>
        <begin position="2642"/>
        <end position="2653"/>
    </location>
</feature>
<reference evidence="4" key="1">
    <citation type="submission" date="2016-10" db="EMBL/GenBank/DDBJ databases">
        <authorList>
            <person name="Chevignon G."/>
        </authorList>
    </citation>
    <scope>NUCLEOTIDE SEQUENCE [LARGE SCALE GENOMIC DNA]</scope>
    <source>
        <strain evidence="4">A2C</strain>
    </source>
</reference>
<accession>A0A2D3T0I4</accession>
<organism evidence="3 4">
    <name type="scientific">Candidatus Williamhamiltonella defendens</name>
    <dbReference type="NCBI Taxonomy" id="138072"/>
    <lineage>
        <taxon>Bacteria</taxon>
        <taxon>Pseudomonadati</taxon>
        <taxon>Pseudomonadota</taxon>
        <taxon>Gammaproteobacteria</taxon>
        <taxon>Enterobacterales</taxon>
        <taxon>Enterobacteriaceae</taxon>
        <taxon>aphid secondary symbionts</taxon>
        <taxon>Candidatus Williamhamiltonella</taxon>
    </lineage>
</organism>
<name>A0A2D3T0I4_9ENTR</name>
<dbReference type="InterPro" id="IPR044016">
    <property type="entry name" value="Big_13"/>
</dbReference>
<evidence type="ECO:0000259" key="2">
    <source>
        <dbReference type="Pfam" id="PF19077"/>
    </source>
</evidence>
<feature type="region of interest" description="Disordered" evidence="1">
    <location>
        <begin position="1008"/>
        <end position="1036"/>
    </location>
</feature>
<feature type="domain" description="Bacterial Ig-like" evidence="2">
    <location>
        <begin position="1394"/>
        <end position="1479"/>
    </location>
</feature>
<dbReference type="RefSeq" id="WP_100103003.1">
    <property type="nucleotide sequence ID" value="NZ_CAWNMT010000001.1"/>
</dbReference>
<dbReference type="Pfam" id="PF19077">
    <property type="entry name" value="Big_13"/>
    <property type="match status" value="4"/>
</dbReference>
<dbReference type="InterPro" id="IPR013783">
    <property type="entry name" value="Ig-like_fold"/>
</dbReference>
<feature type="region of interest" description="Disordered" evidence="1">
    <location>
        <begin position="2642"/>
        <end position="2664"/>
    </location>
</feature>
<dbReference type="Gene3D" id="6.20.50.90">
    <property type="match status" value="1"/>
</dbReference>
<evidence type="ECO:0000313" key="4">
    <source>
        <dbReference type="Proteomes" id="UP000230008"/>
    </source>
</evidence>
<feature type="domain" description="Bacterial Ig-like" evidence="2">
    <location>
        <begin position="1298"/>
        <end position="1369"/>
    </location>
</feature>
<dbReference type="Proteomes" id="UP000230008">
    <property type="component" value="Chromosome"/>
</dbReference>
<evidence type="ECO:0000256" key="1">
    <source>
        <dbReference type="SAM" id="MobiDB-lite"/>
    </source>
</evidence>
<sequence length="2877" mass="325725">MKLKKPVVDGVGEEETEIKTITKKEGKFNLSDLNGIDLSLNANGHYTVTVEASNNDIKSSSALTVRFYGTVLTPEILLMNQSVENGQLVLSESQKPSFEIKNVDPHAREIHVTATPIKPTGKQAQKFKVVLNQNGSIKTNFDNGFFEKIEGNSDYKFTPTEGWEEGRYSIDVSVINEANKESLNSSPLELIISTSELQKVDIELDDKDKTGDKKSNFTKNKNPTLIFRTQEENIDRIEIFKKVEERIKKIGTLKSSEGFEKNKDQHWPIPDNIFDKEGKYTITARPYKASKEGSPTEIDIDFYQHAPEVEKIQLNAKSKSTFDDSGIYTNKPTPGFLITVPEEDRHRVWKMQVLVIQKSDKKRLETIEISDNLFQSSNPEPVFTKETWSKGSYDIAVTLTDKADNKSKQETQIIHFDNTPPQPVIAFAPEVSPEKSGEKNIIKNQNRKFVIKGTEEKGIEESDEIEVTLTQSNKNSSKETLYNSKKKKNEKLFSYDKDNTEQTFSLSSQEALDKGDFKLNVKVTDRYGNTGNSQEPLSFTIQDSVEKPKIHLLDDTSYEQQAGVYITKKPQPRFNLTQLDEHATRVEIKTTPPILNSDPSNETFDELATNNDKKEELKNGFQLKESWTTNGDYKLSVNTFVDEEPSPETTLKVLFDNELKQPQIALDEETIKSSSASDSGATVASQTPKFNLLNIEDDVKHILLQVYKDAQEKPVETIDFDIKDLKEDIERKGIKATNNRGYTYQPLEWEDKTKYKITLTVTDRAKNSNEKNPAEFEVKIDTEAAKTPSITLGESDNQAFDKIKKFITKNQTPSFQLDNIDDRAKTITITIYKLGTTDVLASKTFRGETTTFNVNNLIRADNKSQLSSLEDGQYTIQAQVTLKTNISSALGSLDFTIDRADAPTHTIELVGNTGTNDKPVTNKTTPKFKIKDIALDRLDWDNRDSIVVTFQNKKTKESVTQNLTESGIQENNTVEFTANQLEQGEYTVTADVTYQAGQVRSGRLNEDKGMTIYTTPPKSTIEFENPEKVGNDGGKNKVQKQDLKFKILVDENEPMLQKGSSQVKVSLKKDGITQGSEIEAQQNSNVWTVDLSRQSIPKGDYTIEANVTDKHGNTGTSEPMNFYILDGLLQPKIEIDTNDHTPYDPTEYKDNKKITNKKQPTFIIKNIDPEAESVAFSVSKKGEDAPFATSNYKKNEGGWPFSGNQKKIKVEFQDDGDYEIKLDVVGVGGVQQSAKALLLTLNTQVDSPKISLESQKDVATPLTSEKKPTFLIEQIGEHVREIKIIREIQGKDHAKKEFVCKINDEGEVQTLNNDSEGKLTKDTKNKGTYRFTPKDDWADGTYKVRVEVTNRAKKSAMSNEDKIITLTIDNNLPEVPKIELHPDDNNTYPVSLKKTETWTQKNSPKFNITVKKNDVNPVTKVHVKVQKPSGNETIEQATQKDGKWTFTPGTPFTKGAYTLSVESENKVGRKSNFSSNITVNFNDYPPGQPEIRLDSESITGMDRLTDITNHQNPKLSITNIKTIEDAVDPEAVEVTLNDSKKQALATNAIATYDSKNNTFFYVQRHLSEGKYTATVKATNKAGIPSTSDPFTFEIDTTAPNPPEIEILKGSYVTHQKLNKVLKNNKQLGFLVKTAEEIKDLKYIEVSLDGNKLNKNLLDPTNKGGLFSGTWLYNKNVWEFTYNHLFSLGTYNLLVTVTDKAGNTSNAQDQFMVLGELHPPKIEMPDNTNAAGPTSTPHMINKVNMDQMDKRNLTISLDDNRLFPYVEMKAELIPNQNGSSKTTTINLRTEKEVWMGEIPTHQPDGEYTLKVTATDVLGIKKETNVEFVVDTTPPETPTIKLRDSVTKHAESKATQETTQEKPNFVIGSIPNDIYKINIKITGDDYDYDYEVGNLNNVENKLKEWSGIQNALKDNQTYSITVTFTDRAGNTSSNADTPFKIKKIVPYTFIDPTLILDPETDSGTQGDFKTNHNQPVLLFKNMSDAEVTEVNLKLENKTDKKTYTYSLKDFEPIHGKNSKEYKIELIKESSLTKEAPFPEGEYKVTVELTYASNEQYTKATTFEKPLTINRKKPQAVYDVKYTFKDGDQDQGKTINIEGKKPKNTDIFIQFHEQAEINIKKKNGDSLFSDDKFITTQPWGKQKSFTLFVKDDIGNQSENTQVDIPLPPTITRYRALKDGLIEVFVKKEDLKLNDKIVLKNQINNEIYEHTVNETNLENQSFQFTTNKAFTDKFTAYVTRAEHESEKIEKIIPKAPENVEYTFSGSSSNLLVVKGELKKGQTLNISNNNDDFSAKSYEATRDQILIAMKPLDKNLRKFNVFASNADGGESQIVEKKIPDVFIYWNFITKQYQARFSLDNPSQYISDKQPREEIGFNFEHVLEMRNGTAPVNYVYYKRLTGPEKPYQVIEFDNQVDYELTKYLYIDKEEDQNAFHGNHNGNPAETWWRFRYNDIDSVSKELNKNNCKIEFIHKKQVMKFLSGSEGQYNDLGILALEAIKKENKNIMEARWDMRPKKVSLKREDDIDGKKAYLIRVAIDEKLQKRHLELIVTNAYNKKQKIISHSSENNETLEVKVTGGFEGQGTSVNHRFVRIFLKDKDSGVISYFREVEISGVTSDDFTKIEDGSQNTTPIKIFPGWKEYFGKNNTESRSKRSLKEDTVEEPDNYPSEEALYQINEATTDKNDTRLPLTKFSTSLTEQEENPVDTEEQPVNLTQPQKEDIPTQLVEEPKAAAPQNPIELNNPIDSEENTTVDLTPSFTLNAPKEAPDAVKAVVTLDNRPEYTLELIDNQGVFTVEMPLAEGPHELKVKFIDPDGDWIRLDKTFTIDASSERILSSLETPDRYQSDLSTGSKTIPSKENADILMMTPVLHLPEHEEESMYYG</sequence>
<dbReference type="Gene3D" id="2.60.40.10">
    <property type="entry name" value="Immunoglobulins"/>
    <property type="match status" value="11"/>
</dbReference>
<gene>
    <name evidence="3" type="ORF">BJP41_02150</name>
</gene>
<dbReference type="EMBL" id="CP017606">
    <property type="protein sequence ID" value="ATW29338.1"/>
    <property type="molecule type" value="Genomic_DNA"/>
</dbReference>
<protein>
    <recommendedName>
        <fullName evidence="2">Bacterial Ig-like domain-containing protein</fullName>
    </recommendedName>
</protein>
<feature type="domain" description="Bacterial Ig-like" evidence="2">
    <location>
        <begin position="1849"/>
        <end position="1939"/>
    </location>
</feature>
<reference evidence="4" key="2">
    <citation type="submission" date="2017-11" db="EMBL/GenBank/DDBJ databases">
        <title>PacBio sequencing of new strain of the secondary endosymbiont Candidatus Hamiltonella defensa.</title>
        <authorList>
            <person name="Strand M.R."/>
            <person name="Oliver K."/>
        </authorList>
    </citation>
    <scope>NUCLEOTIDE SEQUENCE [LARGE SCALE GENOMIC DNA]</scope>
    <source>
        <strain evidence="4">A2C</strain>
    </source>
</reference>
<proteinExistence type="predicted"/>
<feature type="domain" description="Bacterial Ig-like" evidence="2">
    <location>
        <begin position="1488"/>
        <end position="1596"/>
    </location>
</feature>